<gene>
    <name evidence="1" type="ORF">GGR11_001843</name>
</gene>
<protein>
    <submittedName>
        <fullName evidence="1">Uncharacterized protein</fullName>
    </submittedName>
</protein>
<dbReference type="RefSeq" id="WP_183196468.1">
    <property type="nucleotide sequence ID" value="NZ_JACIDA010000002.1"/>
</dbReference>
<evidence type="ECO:0000313" key="1">
    <source>
        <dbReference type="EMBL" id="MBB3872290.1"/>
    </source>
</evidence>
<comment type="caution">
    <text evidence="1">The sequence shown here is derived from an EMBL/GenBank/DDBJ whole genome shotgun (WGS) entry which is preliminary data.</text>
</comment>
<proteinExistence type="predicted"/>
<dbReference type="AlphaFoldDB" id="A0A7W6EZT9"/>
<organism evidence="1 2">
    <name type="scientific">Brevundimonas mediterranea</name>
    <dbReference type="NCBI Taxonomy" id="74329"/>
    <lineage>
        <taxon>Bacteria</taxon>
        <taxon>Pseudomonadati</taxon>
        <taxon>Pseudomonadota</taxon>
        <taxon>Alphaproteobacteria</taxon>
        <taxon>Caulobacterales</taxon>
        <taxon>Caulobacteraceae</taxon>
        <taxon>Brevundimonas</taxon>
    </lineage>
</organism>
<evidence type="ECO:0000313" key="2">
    <source>
        <dbReference type="Proteomes" id="UP000532936"/>
    </source>
</evidence>
<sequence>MNALRYVRAPWPEPEAHQGEPIWLLYEIDDVADAVTRTVDLFADGTATRNSIEIEERNGQPCPSLIDTSLADGFEGVDLEVVSGEDFASAWAKGTDKPFWNVR</sequence>
<accession>A0A7W6EZT9</accession>
<name>A0A7W6EZT9_9CAUL</name>
<dbReference type="Proteomes" id="UP000532936">
    <property type="component" value="Unassembled WGS sequence"/>
</dbReference>
<reference evidence="1 2" key="1">
    <citation type="submission" date="2020-08" db="EMBL/GenBank/DDBJ databases">
        <title>Genomic Encyclopedia of Type Strains, Phase IV (KMG-IV): sequencing the most valuable type-strain genomes for metagenomic binning, comparative biology and taxonomic classification.</title>
        <authorList>
            <person name="Goeker M."/>
        </authorList>
    </citation>
    <scope>NUCLEOTIDE SEQUENCE [LARGE SCALE GENOMIC DNA]</scope>
    <source>
        <strain evidence="1 2">DSM 14878</strain>
    </source>
</reference>
<dbReference type="EMBL" id="JACIDA010000002">
    <property type="protein sequence ID" value="MBB3872290.1"/>
    <property type="molecule type" value="Genomic_DNA"/>
</dbReference>